<name>A0AAJ0LWZ4_9PEZI</name>
<dbReference type="AlphaFoldDB" id="A0AAJ0LWZ4"/>
<dbReference type="Gene3D" id="3.40.50.12780">
    <property type="entry name" value="N-terminal domain of ligase-like"/>
    <property type="match status" value="1"/>
</dbReference>
<feature type="domain" description="AMP-binding enzyme C-terminal" evidence="2">
    <location>
        <begin position="453"/>
        <end position="530"/>
    </location>
</feature>
<dbReference type="PANTHER" id="PTHR24096:SF422">
    <property type="entry name" value="BCDNA.GH02901"/>
    <property type="match status" value="1"/>
</dbReference>
<feature type="domain" description="AMP-dependent synthetase/ligase" evidence="1">
    <location>
        <begin position="49"/>
        <end position="402"/>
    </location>
</feature>
<dbReference type="GO" id="GO:0016405">
    <property type="term" value="F:CoA-ligase activity"/>
    <property type="evidence" value="ECO:0007669"/>
    <property type="project" value="TreeGrafter"/>
</dbReference>
<dbReference type="InterPro" id="IPR025110">
    <property type="entry name" value="AMP-bd_C"/>
</dbReference>
<evidence type="ECO:0000313" key="3">
    <source>
        <dbReference type="EMBL" id="KAK3058221.1"/>
    </source>
</evidence>
<dbReference type="Proteomes" id="UP001271007">
    <property type="component" value="Unassembled WGS sequence"/>
</dbReference>
<accession>A0AAJ0LWZ4</accession>
<proteinExistence type="predicted"/>
<dbReference type="InterPro" id="IPR045851">
    <property type="entry name" value="AMP-bd_C_sf"/>
</dbReference>
<gene>
    <name evidence="3" type="ORF">LTR09_001299</name>
</gene>
<dbReference type="InterPro" id="IPR042099">
    <property type="entry name" value="ANL_N_sf"/>
</dbReference>
<reference evidence="3" key="1">
    <citation type="submission" date="2023-04" db="EMBL/GenBank/DDBJ databases">
        <title>Black Yeasts Isolated from many extreme environments.</title>
        <authorList>
            <person name="Coleine C."/>
            <person name="Stajich J.E."/>
            <person name="Selbmann L."/>
        </authorList>
    </citation>
    <scope>NUCLEOTIDE SEQUENCE</scope>
    <source>
        <strain evidence="3">CCFEE 5312</strain>
    </source>
</reference>
<dbReference type="Pfam" id="PF13193">
    <property type="entry name" value="AMP-binding_C"/>
    <property type="match status" value="1"/>
</dbReference>
<dbReference type="PANTHER" id="PTHR24096">
    <property type="entry name" value="LONG-CHAIN-FATTY-ACID--COA LIGASE"/>
    <property type="match status" value="1"/>
</dbReference>
<evidence type="ECO:0000259" key="1">
    <source>
        <dbReference type="Pfam" id="PF00501"/>
    </source>
</evidence>
<dbReference type="Pfam" id="PF00501">
    <property type="entry name" value="AMP-binding"/>
    <property type="match status" value="1"/>
</dbReference>
<evidence type="ECO:0008006" key="5">
    <source>
        <dbReference type="Google" id="ProtNLM"/>
    </source>
</evidence>
<evidence type="ECO:0000313" key="4">
    <source>
        <dbReference type="Proteomes" id="UP001271007"/>
    </source>
</evidence>
<dbReference type="SUPFAM" id="SSF56801">
    <property type="entry name" value="Acetyl-CoA synthetase-like"/>
    <property type="match status" value="1"/>
</dbReference>
<dbReference type="Gene3D" id="3.30.300.30">
    <property type="match status" value="1"/>
</dbReference>
<dbReference type="PROSITE" id="PS00455">
    <property type="entry name" value="AMP_BINDING"/>
    <property type="match status" value="1"/>
</dbReference>
<comment type="caution">
    <text evidence="3">The sequence shown here is derived from an EMBL/GenBank/DDBJ whole genome shotgun (WGS) entry which is preliminary data.</text>
</comment>
<dbReference type="CDD" id="cd05911">
    <property type="entry name" value="Firefly_Luc_like"/>
    <property type="match status" value="1"/>
</dbReference>
<dbReference type="EMBL" id="JAWDJX010000002">
    <property type="protein sequence ID" value="KAK3058221.1"/>
    <property type="molecule type" value="Genomic_DNA"/>
</dbReference>
<dbReference type="InterPro" id="IPR020845">
    <property type="entry name" value="AMP-binding_CS"/>
</dbReference>
<dbReference type="InterPro" id="IPR000873">
    <property type="entry name" value="AMP-dep_synth/lig_dom"/>
</dbReference>
<protein>
    <recommendedName>
        <fullName evidence="5">Acetyl-CoA synthetase-like protein</fullName>
    </recommendedName>
</protein>
<sequence length="557" mass="61397">MPFKSRQNDIFLPRDITTYQWLFESPTYSPLHRLPRPEQLGGYHNAITKETLTYQQVKDDATALSTTLVRSYNLQPEDTVSLFSQNTIWYPVAMHATLRVGGKVSGASPAYNVEEMTYALQKADAKFLMTHPDSLEVAVEAAQKAGVKKENVFLLEGEKAGFKTVKQLIEEGKKLEEVPVWTIPKGKTNGDVCGFLSFSSGTTGLPKAVMISHQNVIAQCLQIQLITPADLTRILAVLPSFHITGLVHALHLPVLLNATVVMLPAFTMKGMLDTVVEYQLSELLLVPPILIRMVRDPIVDNYDLSFLRRFSSGAAPLSEEIINLLKKKFPQTGFKQGYGMTESCSCITAHPPSHYDYKYAHSVGTVVASTTVKIMKEDGTEGGVGEPGEIWAKGPQIVMGYLNNEAATRDTFDADGYLHTGDQGSIDADGVITILDRIKEMIKVKGISVAPAELEDLLLGHEKVEDVAVLGIQDEWAGEVPKAYVVPQAGQKGDQALGLELIKYVRAKKVRYKAVREVEFVEEIPKSASGQILRRVLRDQSRKGAMGVVVREERASL</sequence>
<organism evidence="3 4">
    <name type="scientific">Extremus antarcticus</name>
    <dbReference type="NCBI Taxonomy" id="702011"/>
    <lineage>
        <taxon>Eukaryota</taxon>
        <taxon>Fungi</taxon>
        <taxon>Dikarya</taxon>
        <taxon>Ascomycota</taxon>
        <taxon>Pezizomycotina</taxon>
        <taxon>Dothideomycetes</taxon>
        <taxon>Dothideomycetidae</taxon>
        <taxon>Mycosphaerellales</taxon>
        <taxon>Extremaceae</taxon>
        <taxon>Extremus</taxon>
    </lineage>
</organism>
<evidence type="ECO:0000259" key="2">
    <source>
        <dbReference type="Pfam" id="PF13193"/>
    </source>
</evidence>
<keyword evidence="4" id="KW-1185">Reference proteome</keyword>